<dbReference type="AlphaFoldDB" id="A0A1B8XXF3"/>
<dbReference type="PROSITE" id="PS50208">
    <property type="entry name" value="CASPASE_P20"/>
    <property type="match status" value="1"/>
</dbReference>
<reference evidence="3" key="1">
    <citation type="submission" date="2009-11" db="EMBL/GenBank/DDBJ databases">
        <authorList>
            <consortium name="US DOE Joint Genome Institute (JGI-PGF)"/>
            <person name="Ottilar R."/>
            <person name="Schmutz J."/>
            <person name="Salamov A."/>
            <person name="Cheng J.F."/>
            <person name="Lucas S."/>
            <person name="Pitluck S."/>
            <person name="Gundlach H."/>
            <person name="Guo Y."/>
            <person name="Haberer G."/>
            <person name="Nasrallah J."/>
            <person name="Mayer K.F.X."/>
            <person name="van de Peer Y."/>
            <person name="Weigel D."/>
            <person name="Grigoriev I.V."/>
        </authorList>
    </citation>
    <scope>NUCLEOTIDE SEQUENCE</scope>
    <source>
        <strain evidence="3">Nigerian</strain>
    </source>
</reference>
<protein>
    <recommendedName>
        <fullName evidence="2">Caspase family p20 domain-containing protein</fullName>
    </recommendedName>
</protein>
<name>A0A1B8XXF3_XENTR</name>
<dbReference type="InterPro" id="IPR016129">
    <property type="entry name" value="Caspase_his_AS"/>
</dbReference>
<gene>
    <name evidence="3" type="ORF">XENTR_v90030031mg</name>
</gene>
<reference evidence="3" key="2">
    <citation type="journal article" date="2010" name="Science">
        <title>The genome of the Western clawed frog Xenopus tropicalis.</title>
        <authorList>
            <person name="Hellsten U."/>
            <person name="Harland R.M."/>
            <person name="Gilchrist M.J."/>
            <person name="Hendrix D."/>
            <person name="Jurka J."/>
            <person name="Kapitonov V."/>
            <person name="Ovcharenko I."/>
            <person name="Putnam N.H."/>
            <person name="Shu S."/>
            <person name="Taher L."/>
            <person name="Blitz I.L."/>
            <person name="Blumberg B."/>
            <person name="Dichmann D.S."/>
            <person name="Dubchak I."/>
            <person name="Amaya E."/>
            <person name="Detter J.C."/>
            <person name="Fletcher R."/>
            <person name="Gerhard D.S."/>
            <person name="Goodstein D."/>
            <person name="Graves T."/>
            <person name="Grigoriev I.V."/>
            <person name="Grimwood J."/>
            <person name="Kawashima T."/>
            <person name="Lindquist E."/>
            <person name="Lucas S.M."/>
            <person name="Mead P.E."/>
            <person name="Mitros T."/>
            <person name="Ogino H."/>
            <person name="Ohta Y."/>
            <person name="Poliakov A.V."/>
            <person name="Pollet N."/>
            <person name="Robert J."/>
            <person name="Salamov A."/>
            <person name="Sater A.K."/>
            <person name="Schmutz J."/>
            <person name="Terry A."/>
            <person name="Vize P.D."/>
            <person name="Warren W.C."/>
            <person name="Wells D."/>
            <person name="Wills A."/>
            <person name="Wilson R.K."/>
            <person name="Zimmerman L.B."/>
            <person name="Zorn A.M."/>
            <person name="Grainger R."/>
            <person name="Grammer T."/>
            <person name="Khokha M.K."/>
            <person name="Richardson P.M."/>
            <person name="Rokhsar D.S."/>
        </authorList>
    </citation>
    <scope>NUCLEOTIDE SEQUENCE [LARGE SCALE GENOMIC DNA]</scope>
    <source>
        <strain evidence="3">Nigerian</strain>
    </source>
</reference>
<dbReference type="InterPro" id="IPR029030">
    <property type="entry name" value="Caspase-like_dom_sf"/>
</dbReference>
<dbReference type="PRINTS" id="PR00376">
    <property type="entry name" value="IL1BCENZYME"/>
</dbReference>
<dbReference type="InterPro" id="IPR011600">
    <property type="entry name" value="Pept_C14_caspase"/>
</dbReference>
<evidence type="ECO:0000259" key="2">
    <source>
        <dbReference type="PROSITE" id="PS50208"/>
    </source>
</evidence>
<sequence>MNYGKVGRCIIINNKNFDDITGMSPRNGTDIDARDLLRCFKGLGFDVTVFNNKSCTEMETLLRSVAEQDHKDSACFACIFLSHGEEGLIYGTDGAMPIKVLTCKQQSCPALWLRGNPNCFSFRPAEGVNLMMGWKQTLGRLMIPWRRMPIPGTRYQWRQIFSMHILLCQATTPGGTRAGALGSSKLFATSLTNTGKNWKSCRS</sequence>
<dbReference type="InterPro" id="IPR015917">
    <property type="entry name" value="Pept_C14A"/>
</dbReference>
<dbReference type="PANTHER" id="PTHR10454:SF31">
    <property type="entry name" value="CASPASE-7"/>
    <property type="match status" value="1"/>
</dbReference>
<comment type="similarity">
    <text evidence="1">Belongs to the peptidase C14A family.</text>
</comment>
<feature type="domain" description="Caspase family p20" evidence="2">
    <location>
        <begin position="5"/>
        <end position="129"/>
    </location>
</feature>
<proteinExistence type="inferred from homology"/>
<dbReference type="SUPFAM" id="SSF52129">
    <property type="entry name" value="Caspase-like"/>
    <property type="match status" value="1"/>
</dbReference>
<organism evidence="3">
    <name type="scientific">Xenopus tropicalis</name>
    <name type="common">Western clawed frog</name>
    <name type="synonym">Silurana tropicalis</name>
    <dbReference type="NCBI Taxonomy" id="8364"/>
    <lineage>
        <taxon>Eukaryota</taxon>
        <taxon>Metazoa</taxon>
        <taxon>Chordata</taxon>
        <taxon>Craniata</taxon>
        <taxon>Vertebrata</taxon>
        <taxon>Euteleostomi</taxon>
        <taxon>Amphibia</taxon>
        <taxon>Batrachia</taxon>
        <taxon>Anura</taxon>
        <taxon>Pipoidea</taxon>
        <taxon>Pipidae</taxon>
        <taxon>Xenopodinae</taxon>
        <taxon>Xenopus</taxon>
        <taxon>Silurana</taxon>
    </lineage>
</organism>
<dbReference type="GO" id="GO:0004197">
    <property type="term" value="F:cysteine-type endopeptidase activity"/>
    <property type="evidence" value="ECO:0007669"/>
    <property type="project" value="InterPro"/>
</dbReference>
<dbReference type="Pfam" id="PF00656">
    <property type="entry name" value="Peptidase_C14"/>
    <property type="match status" value="1"/>
</dbReference>
<dbReference type="PROSITE" id="PS01121">
    <property type="entry name" value="CASPASE_HIS"/>
    <property type="match status" value="1"/>
</dbReference>
<evidence type="ECO:0000256" key="1">
    <source>
        <dbReference type="ARBA" id="ARBA00010134"/>
    </source>
</evidence>
<dbReference type="GO" id="GO:0006508">
    <property type="term" value="P:proteolysis"/>
    <property type="evidence" value="ECO:0007669"/>
    <property type="project" value="InterPro"/>
</dbReference>
<dbReference type="PANTHER" id="PTHR10454">
    <property type="entry name" value="CASPASE"/>
    <property type="match status" value="1"/>
</dbReference>
<dbReference type="InterPro" id="IPR002398">
    <property type="entry name" value="Pept_C14"/>
</dbReference>
<dbReference type="EMBL" id="KV460874">
    <property type="protein sequence ID" value="OCA15365.1"/>
    <property type="molecule type" value="Genomic_DNA"/>
</dbReference>
<dbReference type="Gene3D" id="3.40.50.1460">
    <property type="match status" value="1"/>
</dbReference>
<dbReference type="InterPro" id="IPR001309">
    <property type="entry name" value="Pept_C14_p20"/>
</dbReference>
<dbReference type="SMART" id="SM00115">
    <property type="entry name" value="CASc"/>
    <property type="match status" value="1"/>
</dbReference>
<reference evidence="3" key="3">
    <citation type="submission" date="2016-05" db="EMBL/GenBank/DDBJ databases">
        <title>WGS assembly of Xenopus tropicalis.</title>
        <authorList>
            <person name="Sessions A."/>
            <person name="Jenkins J."/>
            <person name="Mitros T."/>
            <person name="Lyons J.T."/>
            <person name="Dichmann D.S."/>
            <person name="Robert J."/>
            <person name="Harland R.M."/>
            <person name="Rokhsar D.S."/>
        </authorList>
    </citation>
    <scope>NUCLEOTIDE SEQUENCE</scope>
    <source>
        <strain evidence="3">Nigerian</strain>
    </source>
</reference>
<accession>A0A1B8XXF3</accession>
<evidence type="ECO:0000313" key="3">
    <source>
        <dbReference type="EMBL" id="OCA15365.1"/>
    </source>
</evidence>